<protein>
    <recommendedName>
        <fullName evidence="3">Type VII secretion system protein EssD-like domain-containing protein</fullName>
    </recommendedName>
</protein>
<dbReference type="InterPro" id="IPR044927">
    <property type="entry name" value="Endonuclea_NS_2"/>
</dbReference>
<evidence type="ECO:0000256" key="1">
    <source>
        <dbReference type="SAM" id="MobiDB-lite"/>
    </source>
</evidence>
<gene>
    <name evidence="4" type="ORF">A3783_12700</name>
</gene>
<sequence length="329" mass="35686">MKSSFTYFAFPLAALLLTGCAAEESSAPTPKVDPPVSQETSAAEKTKEKQQETTSADTPSAETAEAETTETVQENESTVSYEDKSFPGYTPIEVDGGDLSGDREPNVVVNIGFGDREYWAFTNEHAQLVKVTAEKITLQQDTEDVTSSGRYYSDEAKVPGVESPQLDEGHVIADSLGGVSNAYNITPQDSTLNRHGDQAYMENSIRQAGDVTDFEAIITYPDTKTQIPSHYRYTYTLKGNVIVDDFDNVNPDEVNAALGLTEDEDETAEAAVETAPAPDTGDVSTVDTDGNGQVTIQEAKDAGFAMPITDDHWLYPHMRDNDHDGMVGE</sequence>
<accession>A0ABX2V624</accession>
<proteinExistence type="predicted"/>
<feature type="compositionally biased region" description="Low complexity" evidence="1">
    <location>
        <begin position="52"/>
        <end position="63"/>
    </location>
</feature>
<reference evidence="4 5" key="1">
    <citation type="submission" date="2016-03" db="EMBL/GenBank/DDBJ databases">
        <authorList>
            <person name="Cho S.-Y."/>
            <person name="Lim S."/>
            <person name="Kim H."/>
            <person name="Soh E.H."/>
            <person name="Moon J.S."/>
        </authorList>
    </citation>
    <scope>NUCLEOTIDE SEQUENCE [LARGE SCALE GENOMIC DNA]</scope>
    <source>
        <strain evidence="4 5">KCTC 3810</strain>
    </source>
</reference>
<dbReference type="Gene3D" id="3.40.570.10">
    <property type="entry name" value="Extracellular Endonuclease, subunit A"/>
    <property type="match status" value="1"/>
</dbReference>
<feature type="domain" description="Type VII secretion system protein EssD-like" evidence="3">
    <location>
        <begin position="163"/>
        <end position="234"/>
    </location>
</feature>
<comment type="caution">
    <text evidence="4">The sequence shown here is derived from an EMBL/GenBank/DDBJ whole genome shotgun (WGS) entry which is preliminary data.</text>
</comment>
<feature type="region of interest" description="Disordered" evidence="1">
    <location>
        <begin position="22"/>
        <end position="101"/>
    </location>
</feature>
<evidence type="ECO:0000313" key="4">
    <source>
        <dbReference type="EMBL" id="OAN10684.1"/>
    </source>
</evidence>
<evidence type="ECO:0000313" key="5">
    <source>
        <dbReference type="Proteomes" id="UP000078447"/>
    </source>
</evidence>
<name>A0ABX2V624_9BACL</name>
<organism evidence="4 5">
    <name type="scientific">Exiguobacterium undae</name>
    <dbReference type="NCBI Taxonomy" id="169177"/>
    <lineage>
        <taxon>Bacteria</taxon>
        <taxon>Bacillati</taxon>
        <taxon>Bacillota</taxon>
        <taxon>Bacilli</taxon>
        <taxon>Bacillales</taxon>
        <taxon>Bacillales Family XII. Incertae Sedis</taxon>
        <taxon>Exiguobacterium</taxon>
    </lineage>
</organism>
<dbReference type="RefSeq" id="WP_028107106.1">
    <property type="nucleotide sequence ID" value="NZ_LVVL01000016.1"/>
</dbReference>
<dbReference type="InterPro" id="IPR044929">
    <property type="entry name" value="DNA/RNA_non-sp_Endonuclease_sf"/>
</dbReference>
<keyword evidence="2" id="KW-0732">Signal</keyword>
<feature type="compositionally biased region" description="Basic and acidic residues" evidence="1">
    <location>
        <begin position="42"/>
        <end position="51"/>
    </location>
</feature>
<feature type="signal peptide" evidence="2">
    <location>
        <begin position="1"/>
        <end position="21"/>
    </location>
</feature>
<dbReference type="EMBL" id="LVVL01000016">
    <property type="protein sequence ID" value="OAN10684.1"/>
    <property type="molecule type" value="Genomic_DNA"/>
</dbReference>
<feature type="chain" id="PRO_5046718563" description="Type VII secretion system protein EssD-like domain-containing protein" evidence="2">
    <location>
        <begin position="22"/>
        <end position="329"/>
    </location>
</feature>
<dbReference type="Proteomes" id="UP000078447">
    <property type="component" value="Unassembled WGS sequence"/>
</dbReference>
<dbReference type="PROSITE" id="PS51257">
    <property type="entry name" value="PROKAR_LIPOPROTEIN"/>
    <property type="match status" value="1"/>
</dbReference>
<dbReference type="Pfam" id="PF13930">
    <property type="entry name" value="Endonuclea_NS_2"/>
    <property type="match status" value="1"/>
</dbReference>
<evidence type="ECO:0000256" key="2">
    <source>
        <dbReference type="SAM" id="SignalP"/>
    </source>
</evidence>
<evidence type="ECO:0000259" key="3">
    <source>
        <dbReference type="Pfam" id="PF13930"/>
    </source>
</evidence>
<keyword evidence="5" id="KW-1185">Reference proteome</keyword>